<dbReference type="InterPro" id="IPR026444">
    <property type="entry name" value="Secre_tail"/>
</dbReference>
<evidence type="ECO:0000256" key="1">
    <source>
        <dbReference type="SAM" id="SignalP"/>
    </source>
</evidence>
<dbReference type="Gene3D" id="2.60.40.4070">
    <property type="match status" value="1"/>
</dbReference>
<gene>
    <name evidence="2" type="ORF">AMJ83_10240</name>
</gene>
<accession>A0A0S8FPG8</accession>
<dbReference type="STRING" id="1703779.AMJ83_10240"/>
<keyword evidence="1" id="KW-0732">Signal</keyword>
<organism evidence="2 3">
    <name type="scientific">candidate division WOR_3 bacterium SM23_42</name>
    <dbReference type="NCBI Taxonomy" id="1703779"/>
    <lineage>
        <taxon>Bacteria</taxon>
        <taxon>Bacteria division WOR-3</taxon>
    </lineage>
</organism>
<dbReference type="InterPro" id="IPR011042">
    <property type="entry name" value="6-blade_b-propeller_TolB-like"/>
</dbReference>
<dbReference type="Gene3D" id="2.120.10.30">
    <property type="entry name" value="TolB, C-terminal domain"/>
    <property type="match status" value="2"/>
</dbReference>
<dbReference type="InterPro" id="IPR010620">
    <property type="entry name" value="SBBP_repeat"/>
</dbReference>
<dbReference type="NCBIfam" id="TIGR04183">
    <property type="entry name" value="Por_Secre_tail"/>
    <property type="match status" value="1"/>
</dbReference>
<dbReference type="AlphaFoldDB" id="A0A0S8FPG8"/>
<dbReference type="Proteomes" id="UP000051373">
    <property type="component" value="Unassembled WGS sequence"/>
</dbReference>
<proteinExistence type="predicted"/>
<feature type="signal peptide" evidence="1">
    <location>
        <begin position="1"/>
        <end position="18"/>
    </location>
</feature>
<name>A0A0S8FPG8_UNCW3</name>
<evidence type="ECO:0000313" key="3">
    <source>
        <dbReference type="Proteomes" id="UP000051373"/>
    </source>
</evidence>
<reference evidence="2 3" key="1">
    <citation type="journal article" date="2015" name="Microbiome">
        <title>Genomic resolution of linkages in carbon, nitrogen, and sulfur cycling among widespread estuary sediment bacteria.</title>
        <authorList>
            <person name="Baker B.J."/>
            <person name="Lazar C.S."/>
            <person name="Teske A.P."/>
            <person name="Dick G.J."/>
        </authorList>
    </citation>
    <scope>NUCLEOTIDE SEQUENCE [LARGE SCALE GENOMIC DNA]</scope>
    <source>
        <strain evidence="2">SM23_42</strain>
    </source>
</reference>
<evidence type="ECO:0008006" key="4">
    <source>
        <dbReference type="Google" id="ProtNLM"/>
    </source>
</evidence>
<dbReference type="SUPFAM" id="SSF101898">
    <property type="entry name" value="NHL repeat"/>
    <property type="match status" value="1"/>
</dbReference>
<dbReference type="InterPro" id="IPR052918">
    <property type="entry name" value="Motility_Chemotaxis_Reg"/>
</dbReference>
<dbReference type="Pfam" id="PF06739">
    <property type="entry name" value="SBBP"/>
    <property type="match status" value="4"/>
</dbReference>
<dbReference type="PANTHER" id="PTHR35580">
    <property type="entry name" value="CELL SURFACE GLYCOPROTEIN (S-LAYER PROTEIN)-LIKE PROTEIN"/>
    <property type="match status" value="1"/>
</dbReference>
<dbReference type="PANTHER" id="PTHR35580:SF1">
    <property type="entry name" value="PHYTASE-LIKE DOMAIN-CONTAINING PROTEIN"/>
    <property type="match status" value="1"/>
</dbReference>
<feature type="chain" id="PRO_5006646345" description="Bulb-type lectin domain-containing protein" evidence="1">
    <location>
        <begin position="19"/>
        <end position="566"/>
    </location>
</feature>
<sequence>MKGFACVVLMLFTALANAQTVEWINQYPGYGPSGARDIAVDNAGNVYVAGWGAYPDRSRDFLTIKYDDSGDTIWVRYYDGGANFYDDIYALAINDMGNVYVTGRSIASGNHYDIATIKYNSAGVEQWVARYAGAYGDDDEAYDIAVDDSGYVYVTGFTYSLSTGSDWITIKYDDAGDTVWTARYDDPDNSSDVPNALALDDAGNVYVTGYAYAGTEWFNITTIKYDAAGIEDWVASYNGLLSSADDKAYDIKWHGGYIYVTGQSENTNYDADYLTIKYNSLGDTVWTARYDGPGGSDDEALALAVGDDGNVYVTGESFGLNTNNDYATIKYTNAGVLEWTSRFNGTDSLADEANAIAVDDLGNVYVTGRSYASEPYTPEFDYLTVKYDASGNEQWNSRYDGTGHTQDEAHAITVDNVGYVYITGESIGTTSYEDVVTIKYATTGIEEEAGYTIQDVGYRLAVAPNPFHYQTKIRFTIPDTGCMIEEANQDISGSVGGTSEYQKPGLTIYDATGRLVKQWNYPAMRISDHISWDGTDGYARKLPSGVYFVKLEIADYQETRQLLLIR</sequence>
<protein>
    <recommendedName>
        <fullName evidence="4">Bulb-type lectin domain-containing protein</fullName>
    </recommendedName>
</protein>
<dbReference type="SUPFAM" id="SSF63829">
    <property type="entry name" value="Calcium-dependent phosphotriesterase"/>
    <property type="match status" value="1"/>
</dbReference>
<dbReference type="EMBL" id="LJUJ01000030">
    <property type="protein sequence ID" value="KPK62640.1"/>
    <property type="molecule type" value="Genomic_DNA"/>
</dbReference>
<evidence type="ECO:0000313" key="2">
    <source>
        <dbReference type="EMBL" id="KPK62640.1"/>
    </source>
</evidence>
<comment type="caution">
    <text evidence="2">The sequence shown here is derived from an EMBL/GenBank/DDBJ whole genome shotgun (WGS) entry which is preliminary data.</text>
</comment>